<dbReference type="FunFam" id="3.40.640.10:FF:000084">
    <property type="entry name" value="IscS-like cysteine desulfurase"/>
    <property type="match status" value="1"/>
</dbReference>
<protein>
    <recommendedName>
        <fullName evidence="4">cysteine desulfurase</fullName>
        <ecNumber evidence="4">2.8.1.7</ecNumber>
    </recommendedName>
</protein>
<evidence type="ECO:0000256" key="7">
    <source>
        <dbReference type="ARBA" id="ARBA00022898"/>
    </source>
</evidence>
<dbReference type="SUPFAM" id="SSF53383">
    <property type="entry name" value="PLP-dependent transferases"/>
    <property type="match status" value="1"/>
</dbReference>
<comment type="caution">
    <text evidence="13">The sequence shown here is derived from an EMBL/GenBank/DDBJ whole genome shotgun (WGS) entry which is preliminary data.</text>
</comment>
<comment type="function">
    <text evidence="2">Catalyzes the removal of elemental sulfur atoms from cysteine to produce alanine. Seems to participate in the biosynthesis of the nitrogenase metalloclusters by providing the inorganic sulfur required for the Fe-S core formation.</text>
</comment>
<dbReference type="eggNOG" id="COG1104">
    <property type="taxonomic scope" value="Bacteria"/>
</dbReference>
<evidence type="ECO:0000256" key="1">
    <source>
        <dbReference type="ARBA" id="ARBA00001933"/>
    </source>
</evidence>
<evidence type="ECO:0000313" key="13">
    <source>
        <dbReference type="EMBL" id="KFF01349.1"/>
    </source>
</evidence>
<dbReference type="GO" id="GO:0031071">
    <property type="term" value="F:cysteine desulfurase activity"/>
    <property type="evidence" value="ECO:0007669"/>
    <property type="project" value="UniProtKB-EC"/>
</dbReference>
<dbReference type="InterPro" id="IPR016454">
    <property type="entry name" value="Cysteine_dSase"/>
</dbReference>
<evidence type="ECO:0000256" key="9">
    <source>
        <dbReference type="ARBA" id="ARBA00023014"/>
    </source>
</evidence>
<gene>
    <name evidence="13" type="ORF">IX39_12300</name>
</gene>
<dbReference type="PROSITE" id="PS00595">
    <property type="entry name" value="AA_TRANSFER_CLASS_5"/>
    <property type="match status" value="1"/>
</dbReference>
<evidence type="ECO:0000256" key="3">
    <source>
        <dbReference type="ARBA" id="ARBA00006490"/>
    </source>
</evidence>
<reference evidence="13 14" key="1">
    <citation type="submission" date="2014-07" db="EMBL/GenBank/DDBJ databases">
        <title>Genome of Chryseobacterium formosense LMG 24722.</title>
        <authorList>
            <person name="Pipes S.E."/>
            <person name="Stropko S.J."/>
            <person name="Newman J.D."/>
        </authorList>
    </citation>
    <scope>NUCLEOTIDE SEQUENCE [LARGE SCALE GENOMIC DNA]</scope>
    <source>
        <strain evidence="13 14">LMG 24722</strain>
    </source>
</reference>
<evidence type="ECO:0000256" key="6">
    <source>
        <dbReference type="ARBA" id="ARBA00022723"/>
    </source>
</evidence>
<evidence type="ECO:0000256" key="5">
    <source>
        <dbReference type="ARBA" id="ARBA00022679"/>
    </source>
</evidence>
<dbReference type="InterPro" id="IPR015424">
    <property type="entry name" value="PyrdxlP-dep_Trfase"/>
</dbReference>
<dbReference type="GO" id="GO:0051536">
    <property type="term" value="F:iron-sulfur cluster binding"/>
    <property type="evidence" value="ECO:0007669"/>
    <property type="project" value="UniProtKB-KW"/>
</dbReference>
<dbReference type="OrthoDB" id="9808002at2"/>
<dbReference type="InterPro" id="IPR000192">
    <property type="entry name" value="Aminotrans_V_dom"/>
</dbReference>
<dbReference type="InterPro" id="IPR015421">
    <property type="entry name" value="PyrdxlP-dep_Trfase_major"/>
</dbReference>
<dbReference type="STRING" id="236814.IX39_12300"/>
<evidence type="ECO:0000259" key="12">
    <source>
        <dbReference type="Pfam" id="PF00266"/>
    </source>
</evidence>
<comment type="cofactor">
    <cofactor evidence="1 11">
        <name>pyridoxal 5'-phosphate</name>
        <dbReference type="ChEBI" id="CHEBI:597326"/>
    </cofactor>
</comment>
<evidence type="ECO:0000256" key="11">
    <source>
        <dbReference type="RuleBase" id="RU004504"/>
    </source>
</evidence>
<dbReference type="EMBL" id="JPRP01000001">
    <property type="protein sequence ID" value="KFF01349.1"/>
    <property type="molecule type" value="Genomic_DNA"/>
</dbReference>
<proteinExistence type="inferred from homology"/>
<dbReference type="PIRSF" id="PIRSF005572">
    <property type="entry name" value="NifS"/>
    <property type="match status" value="1"/>
</dbReference>
<dbReference type="PANTHER" id="PTHR11601">
    <property type="entry name" value="CYSTEINE DESULFURYLASE FAMILY MEMBER"/>
    <property type="match status" value="1"/>
</dbReference>
<dbReference type="Pfam" id="PF00266">
    <property type="entry name" value="Aminotran_5"/>
    <property type="match status" value="1"/>
</dbReference>
<dbReference type="Gene3D" id="3.90.1150.10">
    <property type="entry name" value="Aspartate Aminotransferase, domain 1"/>
    <property type="match status" value="1"/>
</dbReference>
<dbReference type="AlphaFoldDB" id="A0A085ZA85"/>
<evidence type="ECO:0000313" key="14">
    <source>
        <dbReference type="Proteomes" id="UP000028713"/>
    </source>
</evidence>
<comment type="similarity">
    <text evidence="3">Belongs to the class-V pyridoxal-phosphate-dependent aminotransferase family. NifS/IscS subfamily.</text>
</comment>
<keyword evidence="6" id="KW-0479">Metal-binding</keyword>
<keyword evidence="5 13" id="KW-0808">Transferase</keyword>
<accession>A0A085ZA85</accession>
<evidence type="ECO:0000256" key="8">
    <source>
        <dbReference type="ARBA" id="ARBA00023004"/>
    </source>
</evidence>
<evidence type="ECO:0000256" key="4">
    <source>
        <dbReference type="ARBA" id="ARBA00012239"/>
    </source>
</evidence>
<organism evidence="13 14">
    <name type="scientific">Chryseobacterium formosense</name>
    <dbReference type="NCBI Taxonomy" id="236814"/>
    <lineage>
        <taxon>Bacteria</taxon>
        <taxon>Pseudomonadati</taxon>
        <taxon>Bacteroidota</taxon>
        <taxon>Flavobacteriia</taxon>
        <taxon>Flavobacteriales</taxon>
        <taxon>Weeksellaceae</taxon>
        <taxon>Chryseobacterium group</taxon>
        <taxon>Chryseobacterium</taxon>
    </lineage>
</organism>
<dbReference type="Proteomes" id="UP000028713">
    <property type="component" value="Unassembled WGS sequence"/>
</dbReference>
<evidence type="ECO:0000256" key="10">
    <source>
        <dbReference type="ARBA" id="ARBA00050776"/>
    </source>
</evidence>
<dbReference type="EC" id="2.8.1.7" evidence="4"/>
<dbReference type="PANTHER" id="PTHR11601:SF34">
    <property type="entry name" value="CYSTEINE DESULFURASE"/>
    <property type="match status" value="1"/>
</dbReference>
<name>A0A085ZA85_9FLAO</name>
<dbReference type="InterPro" id="IPR015422">
    <property type="entry name" value="PyrdxlP-dep_Trfase_small"/>
</dbReference>
<keyword evidence="14" id="KW-1185">Reference proteome</keyword>
<dbReference type="InterPro" id="IPR020578">
    <property type="entry name" value="Aminotrans_V_PyrdxlP_BS"/>
</dbReference>
<sequence length="381" mass="42238">MLINKDYIYLDNAATTRIDDNVLKEMIPFMSEFYANSSSSHLMGKKVKNEIVNARELVANLLNADASEIVFTSGATESINAVLKGIVANSDKTTKPQIITVATEHSAILNTCKYLEEIGFEVIYLPVLQSGILDIANLKNVISERTLVLSVMLANNETGVIQNIKEITKIAHQFEALMMTDATQAVGKIPVDVKDLDIDFLIFSGHKFHAPKGIGGFYYKQENKFVPLIHGGGQENNRRSGTSNTSGIVGIGKCAEISLNQLDQDIEYIKKLRDRLEQELLLIEGTFVNGHSAERLHNITNICFPNIEADFLIGMLRNICVSNGSACHSELIEPSHVLIEMGLSSEDAFSSIRFSLSKYNTQEKIDYTISKVKEIVNNFQT</sequence>
<keyword evidence="7" id="KW-0663">Pyridoxal phosphate</keyword>
<keyword evidence="9" id="KW-0411">Iron-sulfur</keyword>
<feature type="domain" description="Aminotransferase class V" evidence="12">
    <location>
        <begin position="8"/>
        <end position="367"/>
    </location>
</feature>
<dbReference type="Gene3D" id="3.40.640.10">
    <property type="entry name" value="Type I PLP-dependent aspartate aminotransferase-like (Major domain)"/>
    <property type="match status" value="1"/>
</dbReference>
<dbReference type="RefSeq" id="WP_034676660.1">
    <property type="nucleotide sequence ID" value="NZ_FPAP01000001.1"/>
</dbReference>
<evidence type="ECO:0000256" key="2">
    <source>
        <dbReference type="ARBA" id="ARBA00003120"/>
    </source>
</evidence>
<keyword evidence="8" id="KW-0408">Iron</keyword>
<comment type="catalytic activity">
    <reaction evidence="10">
        <text>(sulfur carrier)-H + L-cysteine = (sulfur carrier)-SH + L-alanine</text>
        <dbReference type="Rhea" id="RHEA:43892"/>
        <dbReference type="Rhea" id="RHEA-COMP:14737"/>
        <dbReference type="Rhea" id="RHEA-COMP:14739"/>
        <dbReference type="ChEBI" id="CHEBI:29917"/>
        <dbReference type="ChEBI" id="CHEBI:35235"/>
        <dbReference type="ChEBI" id="CHEBI:57972"/>
        <dbReference type="ChEBI" id="CHEBI:64428"/>
        <dbReference type="EC" id="2.8.1.7"/>
    </reaction>
</comment>
<dbReference type="GO" id="GO:0046872">
    <property type="term" value="F:metal ion binding"/>
    <property type="evidence" value="ECO:0007669"/>
    <property type="project" value="UniProtKB-KW"/>
</dbReference>